<dbReference type="RefSeq" id="WP_111530399.1">
    <property type="nucleotide sequence ID" value="NZ_JBHRSG010000003.1"/>
</dbReference>
<sequence length="77" mass="8059">MRSRPFAGAKALLVLGLAAFALGGCGKLGDLERPGPMFGHAPAGAAERNQNQDPNRPVQTVDPRDPNTSPATPREPQ</sequence>
<evidence type="ECO:0000313" key="2">
    <source>
        <dbReference type="EMBL" id="RAK51837.1"/>
    </source>
</evidence>
<dbReference type="AlphaFoldDB" id="A0A328ABK3"/>
<comment type="caution">
    <text evidence="2">The sequence shown here is derived from an EMBL/GenBank/DDBJ whole genome shotgun (WGS) entry which is preliminary data.</text>
</comment>
<protein>
    <submittedName>
        <fullName evidence="2">Uncharacterized protein</fullName>
    </submittedName>
</protein>
<evidence type="ECO:0000256" key="1">
    <source>
        <dbReference type="SAM" id="MobiDB-lite"/>
    </source>
</evidence>
<feature type="compositionally biased region" description="Polar residues" evidence="1">
    <location>
        <begin position="48"/>
        <end position="58"/>
    </location>
</feature>
<dbReference type="Proteomes" id="UP000249254">
    <property type="component" value="Unassembled WGS sequence"/>
</dbReference>
<name>A0A328ABK3_9CAUL</name>
<proteinExistence type="predicted"/>
<dbReference type="EMBL" id="QFYQ01000002">
    <property type="protein sequence ID" value="RAK51837.1"/>
    <property type="molecule type" value="Genomic_DNA"/>
</dbReference>
<feature type="region of interest" description="Disordered" evidence="1">
    <location>
        <begin position="31"/>
        <end position="77"/>
    </location>
</feature>
<keyword evidence="3" id="KW-1185">Reference proteome</keyword>
<organism evidence="2 3">
    <name type="scientific">Phenylobacterium soli</name>
    <dbReference type="NCBI Taxonomy" id="2170551"/>
    <lineage>
        <taxon>Bacteria</taxon>
        <taxon>Pseudomonadati</taxon>
        <taxon>Pseudomonadota</taxon>
        <taxon>Alphaproteobacteria</taxon>
        <taxon>Caulobacterales</taxon>
        <taxon>Caulobacteraceae</taxon>
        <taxon>Phenylobacterium</taxon>
    </lineage>
</organism>
<dbReference type="PROSITE" id="PS51257">
    <property type="entry name" value="PROKAR_LIPOPROTEIN"/>
    <property type="match status" value="1"/>
</dbReference>
<gene>
    <name evidence="2" type="ORF">DJ017_18650</name>
</gene>
<accession>A0A328ABK3</accession>
<evidence type="ECO:0000313" key="3">
    <source>
        <dbReference type="Proteomes" id="UP000249254"/>
    </source>
</evidence>
<reference evidence="3" key="1">
    <citation type="submission" date="2018-05" db="EMBL/GenBank/DDBJ databases">
        <authorList>
            <person name="Li X."/>
        </authorList>
    </citation>
    <scope>NUCLEOTIDE SEQUENCE [LARGE SCALE GENOMIC DNA]</scope>
    <source>
        <strain evidence="3">LX32</strain>
    </source>
</reference>